<proteinExistence type="predicted"/>
<evidence type="ECO:0000313" key="2">
    <source>
        <dbReference type="EMBL" id="ECT9250864.1"/>
    </source>
</evidence>
<keyword evidence="1" id="KW-1133">Transmembrane helix</keyword>
<sequence>MPRVNKKKCNLAFFDFFNGIYTKNKSYASLLYTQHCNSDLFLFILTCLLLFGLSRLACFVCFLNGKKYLLFNADDPLNKKHLSLGF</sequence>
<evidence type="ECO:0000256" key="1">
    <source>
        <dbReference type="SAM" id="Phobius"/>
    </source>
</evidence>
<dbReference type="EMBL" id="AAKOHZ010000031">
    <property type="protein sequence ID" value="ECT9250864.1"/>
    <property type="molecule type" value="Genomic_DNA"/>
</dbReference>
<accession>A0A606D8G1</accession>
<gene>
    <name evidence="2" type="ORF">CGD37_20435</name>
</gene>
<organism evidence="2">
    <name type="scientific">Salmonella enterica subsp. enterica serovar Cerro</name>
    <dbReference type="NCBI Taxonomy" id="340188"/>
    <lineage>
        <taxon>Bacteria</taxon>
        <taxon>Pseudomonadati</taxon>
        <taxon>Pseudomonadota</taxon>
        <taxon>Gammaproteobacteria</taxon>
        <taxon>Enterobacterales</taxon>
        <taxon>Enterobacteriaceae</taxon>
        <taxon>Salmonella</taxon>
    </lineage>
</organism>
<protein>
    <submittedName>
        <fullName evidence="2">Uncharacterized protein</fullName>
    </submittedName>
</protein>
<feature type="transmembrane region" description="Helical" evidence="1">
    <location>
        <begin position="40"/>
        <end position="63"/>
    </location>
</feature>
<name>A0A606D8G1_SALET</name>
<comment type="caution">
    <text evidence="2">The sequence shown here is derived from an EMBL/GenBank/DDBJ whole genome shotgun (WGS) entry which is preliminary data.</text>
</comment>
<keyword evidence="1" id="KW-0472">Membrane</keyword>
<keyword evidence="1" id="KW-0812">Transmembrane</keyword>
<reference evidence="2" key="1">
    <citation type="submission" date="2018-07" db="EMBL/GenBank/DDBJ databases">
        <authorList>
            <consortium name="NARMS: The National Antimicrobial Resistance Monitoring System"/>
        </authorList>
    </citation>
    <scope>NUCLEOTIDE SEQUENCE</scope>
    <source>
        <strain evidence="2">FSIS1702211</strain>
    </source>
</reference>
<dbReference type="AlphaFoldDB" id="A0A606D8G1"/>